<reference evidence="6" key="1">
    <citation type="submission" date="2023-10" db="EMBL/GenBank/DDBJ databases">
        <authorList>
            <person name="Hackl T."/>
        </authorList>
    </citation>
    <scope>NUCLEOTIDE SEQUENCE</scope>
</reference>
<dbReference type="GO" id="GO:0020037">
    <property type="term" value="F:heme binding"/>
    <property type="evidence" value="ECO:0007669"/>
    <property type="project" value="InterPro"/>
</dbReference>
<keyword evidence="7" id="KW-1185">Reference proteome</keyword>
<dbReference type="PANTHER" id="PTHR46206">
    <property type="entry name" value="CYTOCHROME P450"/>
    <property type="match status" value="1"/>
</dbReference>
<proteinExistence type="inferred from homology"/>
<dbReference type="AlphaFoldDB" id="A0AAI8YHF5"/>
<keyword evidence="3" id="KW-0479">Metal-binding</keyword>
<protein>
    <submittedName>
        <fullName evidence="6">Uu.00g122830.m01.CDS01</fullName>
    </submittedName>
</protein>
<dbReference type="GO" id="GO:0016705">
    <property type="term" value="F:oxidoreductase activity, acting on paired donors, with incorporation or reduction of molecular oxygen"/>
    <property type="evidence" value="ECO:0007669"/>
    <property type="project" value="InterPro"/>
</dbReference>
<dbReference type="InterPro" id="IPR036396">
    <property type="entry name" value="Cyt_P450_sf"/>
</dbReference>
<dbReference type="SUPFAM" id="SSF48264">
    <property type="entry name" value="Cytochrome P450"/>
    <property type="match status" value="1"/>
</dbReference>
<dbReference type="Proteomes" id="UP001295740">
    <property type="component" value="Unassembled WGS sequence"/>
</dbReference>
<dbReference type="PANTHER" id="PTHR46206:SF9">
    <property type="entry name" value="CYTOCHROME P450"/>
    <property type="match status" value="1"/>
</dbReference>
<sequence length="217" mass="24161">MSLASIHTTSSNTASFLFELCAHPEWFPILRDEIEEVGKQTGNASEVGIKREPAKSGTAAVYLKDETHIPKGCRIAFASTEHQMDPDVIPDPFTFDPKRSYRRRQESPAYHDRNLAALTDINNHLTFGYGSQAISDSFMVPDPLCPSSGSKNRLFAPLTCLGKFLGVAEINQLLSRLITEFDFKYPEGKSMPKTMCADKDVSMDPGAKLIMRKRKVT</sequence>
<evidence type="ECO:0000256" key="1">
    <source>
        <dbReference type="ARBA" id="ARBA00001971"/>
    </source>
</evidence>
<dbReference type="Gene3D" id="1.10.630.10">
    <property type="entry name" value="Cytochrome P450"/>
    <property type="match status" value="2"/>
</dbReference>
<accession>A0AAI8YHF5</accession>
<evidence type="ECO:0000256" key="2">
    <source>
        <dbReference type="ARBA" id="ARBA00010617"/>
    </source>
</evidence>
<gene>
    <name evidence="6" type="ORF">KHLLAP_LOCUS5357</name>
</gene>
<keyword evidence="5" id="KW-0408">Iron</keyword>
<keyword evidence="4" id="KW-0560">Oxidoreductase</keyword>
<dbReference type="GO" id="GO:0005506">
    <property type="term" value="F:iron ion binding"/>
    <property type="evidence" value="ECO:0007669"/>
    <property type="project" value="InterPro"/>
</dbReference>
<name>A0AAI8YHF5_9PEZI</name>
<comment type="cofactor">
    <cofactor evidence="1">
        <name>heme</name>
        <dbReference type="ChEBI" id="CHEBI:30413"/>
    </cofactor>
</comment>
<evidence type="ECO:0000313" key="7">
    <source>
        <dbReference type="Proteomes" id="UP001295740"/>
    </source>
</evidence>
<evidence type="ECO:0000256" key="3">
    <source>
        <dbReference type="ARBA" id="ARBA00022723"/>
    </source>
</evidence>
<evidence type="ECO:0000256" key="4">
    <source>
        <dbReference type="ARBA" id="ARBA00023002"/>
    </source>
</evidence>
<comment type="caution">
    <text evidence="6">The sequence shown here is derived from an EMBL/GenBank/DDBJ whole genome shotgun (WGS) entry which is preliminary data.</text>
</comment>
<dbReference type="GO" id="GO:0004497">
    <property type="term" value="F:monooxygenase activity"/>
    <property type="evidence" value="ECO:0007669"/>
    <property type="project" value="InterPro"/>
</dbReference>
<evidence type="ECO:0000313" key="6">
    <source>
        <dbReference type="EMBL" id="CAJ2504889.1"/>
    </source>
</evidence>
<evidence type="ECO:0000256" key="5">
    <source>
        <dbReference type="ARBA" id="ARBA00023004"/>
    </source>
</evidence>
<comment type="similarity">
    <text evidence="2">Belongs to the cytochrome P450 family.</text>
</comment>
<dbReference type="EMBL" id="CAUWAG010000007">
    <property type="protein sequence ID" value="CAJ2504889.1"/>
    <property type="molecule type" value="Genomic_DNA"/>
</dbReference>
<organism evidence="6 7">
    <name type="scientific">Anthostomella pinea</name>
    <dbReference type="NCBI Taxonomy" id="933095"/>
    <lineage>
        <taxon>Eukaryota</taxon>
        <taxon>Fungi</taxon>
        <taxon>Dikarya</taxon>
        <taxon>Ascomycota</taxon>
        <taxon>Pezizomycotina</taxon>
        <taxon>Sordariomycetes</taxon>
        <taxon>Xylariomycetidae</taxon>
        <taxon>Xylariales</taxon>
        <taxon>Xylariaceae</taxon>
        <taxon>Anthostomella</taxon>
    </lineage>
</organism>